<protein>
    <submittedName>
        <fullName evidence="1">Uncharacterized protein</fullName>
    </submittedName>
</protein>
<evidence type="ECO:0000313" key="1">
    <source>
        <dbReference type="EMBL" id="AMD93202.1"/>
    </source>
</evidence>
<dbReference type="Proteomes" id="UP000063964">
    <property type="component" value="Chromosome"/>
</dbReference>
<dbReference type="EMBL" id="CP014230">
    <property type="protein sequence ID" value="AMD93202.1"/>
    <property type="molecule type" value="Genomic_DNA"/>
</dbReference>
<proteinExistence type="predicted"/>
<accession>A0A0X8JQV9</accession>
<keyword evidence="2" id="KW-1185">Reference proteome</keyword>
<dbReference type="KEGG" id="doa:AXF15_08870"/>
<evidence type="ECO:0000313" key="2">
    <source>
        <dbReference type="Proteomes" id="UP000063964"/>
    </source>
</evidence>
<dbReference type="AlphaFoldDB" id="A0A0X8JQV9"/>
<sequence>MKYFCMVPICFFLFACRPVHVTRQYYDEYVNPVASIDYEDAASADIPAVFLDNYYLVDSRLVRLLDQLDLGGESPDSSWVDAQKAGHPWIEFMAVLDNDLLFVSGDEYLGYDAAVRNLLEQTGEGEKRIILKHDGRCLLVHASQAGPDRLRTVVVEINVDRIMIDSTSTDMFLAVDEELVQHPDKSGSFASLLKKLSRSRKYSGRSRVDGQRLYWIRSMAADNLVYLYRG</sequence>
<organism evidence="1 2">
    <name type="scientific">Desulfomicrobium orale DSM 12838</name>
    <dbReference type="NCBI Taxonomy" id="888061"/>
    <lineage>
        <taxon>Bacteria</taxon>
        <taxon>Pseudomonadati</taxon>
        <taxon>Thermodesulfobacteriota</taxon>
        <taxon>Desulfovibrionia</taxon>
        <taxon>Desulfovibrionales</taxon>
        <taxon>Desulfomicrobiaceae</taxon>
        <taxon>Desulfomicrobium</taxon>
    </lineage>
</organism>
<dbReference type="PROSITE" id="PS51257">
    <property type="entry name" value="PROKAR_LIPOPROTEIN"/>
    <property type="match status" value="1"/>
</dbReference>
<dbReference type="STRING" id="888061.AXF15_08870"/>
<reference evidence="2" key="1">
    <citation type="submission" date="2016-02" db="EMBL/GenBank/DDBJ databases">
        <authorList>
            <person name="Holder M.E."/>
            <person name="Ajami N.J."/>
            <person name="Petrosino J.F."/>
        </authorList>
    </citation>
    <scope>NUCLEOTIDE SEQUENCE [LARGE SCALE GENOMIC DNA]</scope>
    <source>
        <strain evidence="2">DSM 12838</strain>
    </source>
</reference>
<gene>
    <name evidence="1" type="ORF">AXF15_08870</name>
</gene>
<name>A0A0X8JQV9_9BACT</name>